<reference evidence="1 2" key="1">
    <citation type="submission" date="2009-04" db="EMBL/GenBank/DDBJ databases">
        <authorList>
            <person name="Reysenbach A.-L."/>
            <person name="Heidelberg J.F."/>
            <person name="Nelson W.C."/>
        </authorList>
    </citation>
    <scope>NUCLEOTIDE SEQUENCE [LARGE SCALE GENOMIC DNA]</scope>
    <source>
        <strain evidence="1 2">SS-5</strain>
    </source>
</reference>
<proteinExistence type="predicted"/>
<organism evidence="1 2">
    <name type="scientific">Sulfurihydrogenibium yellowstonense SS-5</name>
    <dbReference type="NCBI Taxonomy" id="432331"/>
    <lineage>
        <taxon>Bacteria</taxon>
        <taxon>Pseudomonadati</taxon>
        <taxon>Aquificota</taxon>
        <taxon>Aquificia</taxon>
        <taxon>Aquificales</taxon>
        <taxon>Hydrogenothermaceae</taxon>
        <taxon>Sulfurihydrogenibium</taxon>
    </lineage>
</organism>
<keyword evidence="2" id="KW-1185">Reference proteome</keyword>
<protein>
    <submittedName>
        <fullName evidence="1">Uncharacterized protein</fullName>
    </submittedName>
</protein>
<sequence>MLIVAVHSDGRFDEILSVGRITALGRKLKETGYLQKEAMEET</sequence>
<dbReference type="EMBL" id="ABZS01000055">
    <property type="protein sequence ID" value="EEP60760.1"/>
    <property type="molecule type" value="Genomic_DNA"/>
</dbReference>
<feature type="non-terminal residue" evidence="1">
    <location>
        <position position="42"/>
    </location>
</feature>
<dbReference type="AlphaFoldDB" id="C4FJH9"/>
<accession>C4FJH9</accession>
<dbReference type="Proteomes" id="UP000005540">
    <property type="component" value="Unassembled WGS sequence"/>
</dbReference>
<comment type="caution">
    <text evidence="1">The sequence shown here is derived from an EMBL/GenBank/DDBJ whole genome shotgun (WGS) entry which is preliminary data.</text>
</comment>
<name>C4FJH9_9AQUI</name>
<evidence type="ECO:0000313" key="1">
    <source>
        <dbReference type="EMBL" id="EEP60760.1"/>
    </source>
</evidence>
<gene>
    <name evidence="1" type="ORF">SULYE_0726</name>
</gene>
<evidence type="ECO:0000313" key="2">
    <source>
        <dbReference type="Proteomes" id="UP000005540"/>
    </source>
</evidence>